<keyword evidence="6 16" id="KW-1003">Cell membrane</keyword>
<dbReference type="PIRSF" id="PIRSF000169">
    <property type="entry name" value="SDH_D"/>
    <property type="match status" value="1"/>
</dbReference>
<evidence type="ECO:0000256" key="10">
    <source>
        <dbReference type="ARBA" id="ARBA00022692"/>
    </source>
</evidence>
<dbReference type="UniPathway" id="UPA00223"/>
<evidence type="ECO:0000256" key="14">
    <source>
        <dbReference type="ARBA" id="ARBA00023004"/>
    </source>
</evidence>
<evidence type="ECO:0000256" key="4">
    <source>
        <dbReference type="ARBA" id="ARBA00019425"/>
    </source>
</evidence>
<dbReference type="InterPro" id="IPR034804">
    <property type="entry name" value="SQR/QFR_C/D"/>
</dbReference>
<dbReference type="GO" id="GO:0009055">
    <property type="term" value="F:electron transfer activity"/>
    <property type="evidence" value="ECO:0007669"/>
    <property type="project" value="TreeGrafter"/>
</dbReference>
<sequence>MILGKLRLMGVSGVIDWVIQRISSVVISSYVLWLFAWILTADSVDYQAWKALFSNFWMQVYTVSTVIATCAHAWVGMWTIGSDYLTKRQFGDSAFLVRATYNAFCGLLLFLYAFWSFYIMWTLT</sequence>
<evidence type="ECO:0000256" key="2">
    <source>
        <dbReference type="ARBA" id="ARBA00004429"/>
    </source>
</evidence>
<keyword evidence="15 16" id="KW-0472">Membrane</keyword>
<evidence type="ECO:0000256" key="13">
    <source>
        <dbReference type="ARBA" id="ARBA00022989"/>
    </source>
</evidence>
<dbReference type="PANTHER" id="PTHR38689">
    <property type="entry name" value="SUCCINATE DEHYDROGENASE HYDROPHOBIC MEMBRANE ANCHOR SUBUNIT"/>
    <property type="match status" value="1"/>
</dbReference>
<dbReference type="GO" id="GO:0005886">
    <property type="term" value="C:plasma membrane"/>
    <property type="evidence" value="ECO:0007669"/>
    <property type="project" value="UniProtKB-SubCell"/>
</dbReference>
<keyword evidence="12 16" id="KW-0249">Electron transport</keyword>
<dbReference type="GO" id="GO:0017004">
    <property type="term" value="P:cytochrome complex assembly"/>
    <property type="evidence" value="ECO:0007669"/>
    <property type="project" value="TreeGrafter"/>
</dbReference>
<dbReference type="SUPFAM" id="SSF81343">
    <property type="entry name" value="Fumarate reductase respiratory complex transmembrane subunits"/>
    <property type="match status" value="1"/>
</dbReference>
<evidence type="ECO:0000256" key="17">
    <source>
        <dbReference type="PIRSR" id="PIRSR000169-1"/>
    </source>
</evidence>
<keyword evidence="8 16" id="KW-0816">Tricarboxylic acid cycle</keyword>
<feature type="binding site" evidence="17">
    <location>
        <position position="84"/>
    </location>
    <ligand>
        <name>a ubiquinone</name>
        <dbReference type="ChEBI" id="CHEBI:16389"/>
    </ligand>
</feature>
<evidence type="ECO:0000256" key="19">
    <source>
        <dbReference type="SAM" id="Phobius"/>
    </source>
</evidence>
<evidence type="ECO:0000256" key="8">
    <source>
        <dbReference type="ARBA" id="ARBA00022532"/>
    </source>
</evidence>
<protein>
    <recommendedName>
        <fullName evidence="4 16">Succinate dehydrogenase hydrophobic membrane anchor subunit</fullName>
    </recommendedName>
</protein>
<evidence type="ECO:0000256" key="12">
    <source>
        <dbReference type="ARBA" id="ARBA00022982"/>
    </source>
</evidence>
<dbReference type="Proteomes" id="UP000316199">
    <property type="component" value="Unassembled WGS sequence"/>
</dbReference>
<dbReference type="GO" id="GO:0020037">
    <property type="term" value="F:heme binding"/>
    <property type="evidence" value="ECO:0007669"/>
    <property type="project" value="InterPro"/>
</dbReference>
<comment type="subcellular location">
    <subcellularLocation>
        <location evidence="2 16">Cell inner membrane</location>
        <topology evidence="2 16">Multi-pass membrane protein</topology>
    </subcellularLocation>
</comment>
<proteinExistence type="predicted"/>
<evidence type="ECO:0000256" key="15">
    <source>
        <dbReference type="ARBA" id="ARBA00023136"/>
    </source>
</evidence>
<keyword evidence="10 19" id="KW-0812">Transmembrane</keyword>
<comment type="caution">
    <text evidence="20">The sequence shown here is derived from an EMBL/GenBank/DDBJ whole genome shotgun (WGS) entry which is preliminary data.</text>
</comment>
<dbReference type="InterPro" id="IPR014312">
    <property type="entry name" value="Succ_DH_anchor"/>
</dbReference>
<keyword evidence="14 18" id="KW-0408">Iron</keyword>
<comment type="cofactor">
    <cofactor evidence="18">
        <name>heme</name>
        <dbReference type="ChEBI" id="CHEBI:30413"/>
    </cofactor>
    <text evidence="18">The heme is bound between the two transmembrane subunits.</text>
</comment>
<keyword evidence="11 18" id="KW-0479">Metal-binding</keyword>
<dbReference type="EMBL" id="SHAG01000018">
    <property type="protein sequence ID" value="RZO76089.1"/>
    <property type="molecule type" value="Genomic_DNA"/>
</dbReference>
<comment type="pathway">
    <text evidence="3 16">Carbohydrate metabolism; tricarboxylic acid cycle.</text>
</comment>
<dbReference type="InterPro" id="IPR000701">
    <property type="entry name" value="SuccDH_FuR_B_TM-su"/>
</dbReference>
<evidence type="ECO:0000313" key="21">
    <source>
        <dbReference type="Proteomes" id="UP000316199"/>
    </source>
</evidence>
<dbReference type="AlphaFoldDB" id="A0A520S0T7"/>
<dbReference type="PANTHER" id="PTHR38689:SF1">
    <property type="entry name" value="SUCCINATE DEHYDROGENASE HYDROPHOBIC MEMBRANE ANCHOR SUBUNIT"/>
    <property type="match status" value="1"/>
</dbReference>
<feature type="binding site" description="axial binding residue" evidence="18">
    <location>
        <position position="72"/>
    </location>
    <ligand>
        <name>heme</name>
        <dbReference type="ChEBI" id="CHEBI:30413"/>
        <note>ligand shared with second transmembrane subunit</note>
    </ligand>
    <ligandPart>
        <name>Fe</name>
        <dbReference type="ChEBI" id="CHEBI:18248"/>
    </ligandPart>
</feature>
<gene>
    <name evidence="20" type="primary">sdhD</name>
    <name evidence="20" type="ORF">EVA68_05350</name>
</gene>
<keyword evidence="5 16" id="KW-0813">Transport</keyword>
<dbReference type="GO" id="GO:0006099">
    <property type="term" value="P:tricarboxylic acid cycle"/>
    <property type="evidence" value="ECO:0007669"/>
    <property type="project" value="UniProtKB-UniRule"/>
</dbReference>
<evidence type="ECO:0000256" key="5">
    <source>
        <dbReference type="ARBA" id="ARBA00022448"/>
    </source>
</evidence>
<accession>A0A520S0T7</accession>
<dbReference type="GO" id="GO:0046872">
    <property type="term" value="F:metal ion binding"/>
    <property type="evidence" value="ECO:0007669"/>
    <property type="project" value="UniProtKB-KW"/>
</dbReference>
<evidence type="ECO:0000256" key="3">
    <source>
        <dbReference type="ARBA" id="ARBA00005163"/>
    </source>
</evidence>
<evidence type="ECO:0000313" key="20">
    <source>
        <dbReference type="EMBL" id="RZO76089.1"/>
    </source>
</evidence>
<evidence type="ECO:0000256" key="16">
    <source>
        <dbReference type="PIRNR" id="PIRNR000169"/>
    </source>
</evidence>
<keyword evidence="13 19" id="KW-1133">Transmembrane helix</keyword>
<keyword evidence="9 18" id="KW-0349">Heme</keyword>
<evidence type="ECO:0000256" key="18">
    <source>
        <dbReference type="PIRSR" id="PIRSR000169-2"/>
    </source>
</evidence>
<feature type="transmembrane region" description="Helical" evidence="19">
    <location>
        <begin position="60"/>
        <end position="80"/>
    </location>
</feature>
<dbReference type="Gene3D" id="1.20.1300.10">
    <property type="entry name" value="Fumarate reductase/succinate dehydrogenase, transmembrane subunit"/>
    <property type="match status" value="1"/>
</dbReference>
<name>A0A520S0T7_9GAMM</name>
<feature type="transmembrane region" description="Helical" evidence="19">
    <location>
        <begin position="21"/>
        <end position="40"/>
    </location>
</feature>
<evidence type="ECO:0000256" key="7">
    <source>
        <dbReference type="ARBA" id="ARBA00022519"/>
    </source>
</evidence>
<feature type="transmembrane region" description="Helical" evidence="19">
    <location>
        <begin position="101"/>
        <end position="121"/>
    </location>
</feature>
<evidence type="ECO:0000256" key="11">
    <source>
        <dbReference type="ARBA" id="ARBA00022723"/>
    </source>
</evidence>
<evidence type="ECO:0000256" key="6">
    <source>
        <dbReference type="ARBA" id="ARBA00022475"/>
    </source>
</evidence>
<dbReference type="Pfam" id="PF01127">
    <property type="entry name" value="Sdh_cyt"/>
    <property type="match status" value="1"/>
</dbReference>
<keyword evidence="7 16" id="KW-0997">Cell inner membrane</keyword>
<reference evidence="20 21" key="1">
    <citation type="submission" date="2019-02" db="EMBL/GenBank/DDBJ databases">
        <title>Prokaryotic population dynamics and viral predation in marine succession experiment using metagenomics: the confinement effect.</title>
        <authorList>
            <person name="Haro-Moreno J.M."/>
            <person name="Rodriguez-Valera F."/>
            <person name="Lopez-Perez M."/>
        </authorList>
    </citation>
    <scope>NUCLEOTIDE SEQUENCE [LARGE SCALE GENOMIC DNA]</scope>
    <source>
        <strain evidence="20">MED-G157</strain>
    </source>
</reference>
<evidence type="ECO:0000256" key="1">
    <source>
        <dbReference type="ARBA" id="ARBA00004050"/>
    </source>
</evidence>
<comment type="function">
    <text evidence="1 16">Membrane-anchoring subunit of succinate dehydrogenase (SDH).</text>
</comment>
<organism evidence="20 21">
    <name type="scientific">OM182 bacterium</name>
    <dbReference type="NCBI Taxonomy" id="2510334"/>
    <lineage>
        <taxon>Bacteria</taxon>
        <taxon>Pseudomonadati</taxon>
        <taxon>Pseudomonadota</taxon>
        <taxon>Gammaproteobacteria</taxon>
        <taxon>OMG group</taxon>
        <taxon>OM182 clade</taxon>
    </lineage>
</organism>
<evidence type="ECO:0000256" key="9">
    <source>
        <dbReference type="ARBA" id="ARBA00022617"/>
    </source>
</evidence>
<dbReference type="NCBIfam" id="TIGR02968">
    <property type="entry name" value="succ_dehyd_anc"/>
    <property type="match status" value="1"/>
</dbReference>